<evidence type="ECO:0000313" key="11">
    <source>
        <dbReference type="EMBL" id="VVC37779.1"/>
    </source>
</evidence>
<keyword evidence="6 9" id="KW-0472">Membrane</keyword>
<evidence type="ECO:0000256" key="4">
    <source>
        <dbReference type="ARBA" id="ARBA00022729"/>
    </source>
</evidence>
<dbReference type="AlphaFoldDB" id="A0A5E4N1V0"/>
<accession>A0A5E4N1V0</accession>
<dbReference type="Proteomes" id="UP000325440">
    <property type="component" value="Unassembled WGS sequence"/>
</dbReference>
<comment type="subcellular location">
    <subcellularLocation>
        <location evidence="1">Membrane</location>
        <topology evidence="1">Lipid-anchor</topology>
        <topology evidence="1">GPI-anchor</topology>
    </subcellularLocation>
</comment>
<evidence type="ECO:0000256" key="10">
    <source>
        <dbReference type="SAM" id="SignalP"/>
    </source>
</evidence>
<evidence type="ECO:0000313" key="12">
    <source>
        <dbReference type="Proteomes" id="UP000325440"/>
    </source>
</evidence>
<evidence type="ECO:0000256" key="3">
    <source>
        <dbReference type="ARBA" id="ARBA00022692"/>
    </source>
</evidence>
<keyword evidence="8" id="KW-0449">Lipoprotein</keyword>
<evidence type="ECO:0000256" key="6">
    <source>
        <dbReference type="ARBA" id="ARBA00023136"/>
    </source>
</evidence>
<dbReference type="PANTHER" id="PTHR33562">
    <property type="entry name" value="ATILLA, ISOFORM B-RELATED-RELATED"/>
    <property type="match status" value="1"/>
</dbReference>
<dbReference type="GO" id="GO:0030431">
    <property type="term" value="P:sleep"/>
    <property type="evidence" value="ECO:0007669"/>
    <property type="project" value="InterPro"/>
</dbReference>
<evidence type="ECO:0000256" key="2">
    <source>
        <dbReference type="ARBA" id="ARBA00022622"/>
    </source>
</evidence>
<feature type="chain" id="PRO_5022743011" evidence="10">
    <location>
        <begin position="27"/>
        <end position="157"/>
    </location>
</feature>
<proteinExistence type="predicted"/>
<evidence type="ECO:0000256" key="5">
    <source>
        <dbReference type="ARBA" id="ARBA00022989"/>
    </source>
</evidence>
<dbReference type="PANTHER" id="PTHR33562:SF27">
    <property type="entry name" value="PROTEIN QUIVER"/>
    <property type="match status" value="1"/>
</dbReference>
<evidence type="ECO:0000256" key="9">
    <source>
        <dbReference type="SAM" id="Phobius"/>
    </source>
</evidence>
<evidence type="ECO:0000256" key="7">
    <source>
        <dbReference type="ARBA" id="ARBA00023180"/>
    </source>
</evidence>
<keyword evidence="3 9" id="KW-0812">Transmembrane</keyword>
<sequence length="157" mass="17856">MFKMRLTILSCFVLLLSFSFLRKVNGIQCYQCSTSSDPKGSDNCGAYEKFHKDRHIPVECTSDESHTPGTFCVKVTKQGLRGFIWDGRWRNVIRRCGSVSDTGVTGVCNWGVEWNGVYWEECYCSEDNCNSTTRITPFSVVTTTLCSLIITMYLIRN</sequence>
<dbReference type="InterPro" id="IPR050975">
    <property type="entry name" value="Sleep_regulator"/>
</dbReference>
<organism evidence="11 12">
    <name type="scientific">Cinara cedri</name>
    <dbReference type="NCBI Taxonomy" id="506608"/>
    <lineage>
        <taxon>Eukaryota</taxon>
        <taxon>Metazoa</taxon>
        <taxon>Ecdysozoa</taxon>
        <taxon>Arthropoda</taxon>
        <taxon>Hexapoda</taxon>
        <taxon>Insecta</taxon>
        <taxon>Pterygota</taxon>
        <taxon>Neoptera</taxon>
        <taxon>Paraneoptera</taxon>
        <taxon>Hemiptera</taxon>
        <taxon>Sternorrhyncha</taxon>
        <taxon>Aphidomorpha</taxon>
        <taxon>Aphidoidea</taxon>
        <taxon>Aphididae</taxon>
        <taxon>Lachninae</taxon>
        <taxon>Cinara</taxon>
    </lineage>
</organism>
<keyword evidence="12" id="KW-1185">Reference proteome</keyword>
<name>A0A5E4N1V0_9HEMI</name>
<feature type="signal peptide" evidence="10">
    <location>
        <begin position="1"/>
        <end position="26"/>
    </location>
</feature>
<dbReference type="OrthoDB" id="10046582at2759"/>
<keyword evidence="5 9" id="KW-1133">Transmembrane helix</keyword>
<dbReference type="EMBL" id="CABPRJ010001454">
    <property type="protein sequence ID" value="VVC37779.1"/>
    <property type="molecule type" value="Genomic_DNA"/>
</dbReference>
<evidence type="ECO:0000256" key="8">
    <source>
        <dbReference type="ARBA" id="ARBA00023288"/>
    </source>
</evidence>
<keyword evidence="7" id="KW-0325">Glycoprotein</keyword>
<protein>
    <submittedName>
        <fullName evidence="11">Uncharacterized protein</fullName>
    </submittedName>
</protein>
<evidence type="ECO:0000256" key="1">
    <source>
        <dbReference type="ARBA" id="ARBA00004589"/>
    </source>
</evidence>
<reference evidence="11 12" key="1">
    <citation type="submission" date="2019-08" db="EMBL/GenBank/DDBJ databases">
        <authorList>
            <person name="Alioto T."/>
            <person name="Alioto T."/>
            <person name="Gomez Garrido J."/>
        </authorList>
    </citation>
    <scope>NUCLEOTIDE SEQUENCE [LARGE SCALE GENOMIC DNA]</scope>
</reference>
<dbReference type="InterPro" id="IPR031424">
    <property type="entry name" value="QVR-like"/>
</dbReference>
<feature type="transmembrane region" description="Helical" evidence="9">
    <location>
        <begin position="135"/>
        <end position="155"/>
    </location>
</feature>
<gene>
    <name evidence="11" type="ORF">CINCED_3A003980</name>
</gene>
<dbReference type="GO" id="GO:0032222">
    <property type="term" value="P:regulation of synaptic transmission, cholinergic"/>
    <property type="evidence" value="ECO:0007669"/>
    <property type="project" value="InterPro"/>
</dbReference>
<dbReference type="Pfam" id="PF17064">
    <property type="entry name" value="QVR"/>
    <property type="match status" value="1"/>
</dbReference>
<dbReference type="GO" id="GO:0098552">
    <property type="term" value="C:side of membrane"/>
    <property type="evidence" value="ECO:0007669"/>
    <property type="project" value="UniProtKB-KW"/>
</dbReference>
<keyword evidence="2" id="KW-0336">GPI-anchor</keyword>
<keyword evidence="4 10" id="KW-0732">Signal</keyword>